<evidence type="ECO:0000313" key="3">
    <source>
        <dbReference type="EMBL" id="SMX47180.1"/>
    </source>
</evidence>
<dbReference type="OrthoDB" id="5295305at2"/>
<dbReference type="InterPro" id="IPR000182">
    <property type="entry name" value="GNAT_dom"/>
</dbReference>
<feature type="region of interest" description="Disordered" evidence="1">
    <location>
        <begin position="1"/>
        <end position="30"/>
    </location>
</feature>
<dbReference type="FunFam" id="3.40.630.30:FF:000047">
    <property type="entry name" value="Acetyltransferase, GNAT family"/>
    <property type="match status" value="1"/>
</dbReference>
<reference evidence="3 4" key="1">
    <citation type="submission" date="2017-05" db="EMBL/GenBank/DDBJ databases">
        <authorList>
            <person name="Song R."/>
            <person name="Chenine A.L."/>
            <person name="Ruprecht R.M."/>
        </authorList>
    </citation>
    <scope>NUCLEOTIDE SEQUENCE [LARGE SCALE GENOMIC DNA]</scope>
    <source>
        <strain evidence="3 4">CECT 8898</strain>
    </source>
</reference>
<dbReference type="SUPFAM" id="SSF55729">
    <property type="entry name" value="Acyl-CoA N-acyltransferases (Nat)"/>
    <property type="match status" value="1"/>
</dbReference>
<proteinExistence type="predicted"/>
<evidence type="ECO:0000259" key="2">
    <source>
        <dbReference type="PROSITE" id="PS51186"/>
    </source>
</evidence>
<name>A0A238KX25_9RHOB</name>
<dbReference type="InterPro" id="IPR051908">
    <property type="entry name" value="Ribosomal_N-acetyltransferase"/>
</dbReference>
<sequence>MTETNALGQPVGLPVTGVFPRPRPPHATLQGRHGRLEPLREHHAEGLFAAFAEDSQGHGWTYLPIAPWQDVDEARRWCRTGQGSADPQFYCIADNAGEPQGFCSLLRIAPEVGSVEVGYIHYAPRLQRTRLATEAMVLLMRLAFDDLGYRRYEWKCDALNAPSRAAAVRLGFTFEGVFRQATITKGRNRDTAWYAILDSEWPALRGAFDTWLAPENFDADSRQRQSLSTLTAAALATV</sequence>
<accession>A0A238KX25</accession>
<keyword evidence="3" id="KW-0808">Transferase</keyword>
<dbReference type="AlphaFoldDB" id="A0A238KX25"/>
<dbReference type="Proteomes" id="UP000207598">
    <property type="component" value="Unassembled WGS sequence"/>
</dbReference>
<dbReference type="PANTHER" id="PTHR43441">
    <property type="entry name" value="RIBOSOMAL-PROTEIN-SERINE ACETYLTRANSFERASE"/>
    <property type="match status" value="1"/>
</dbReference>
<dbReference type="PANTHER" id="PTHR43441:SF2">
    <property type="entry name" value="FAMILY ACETYLTRANSFERASE, PUTATIVE (AFU_ORTHOLOGUE AFUA_7G00850)-RELATED"/>
    <property type="match status" value="1"/>
</dbReference>
<dbReference type="Gene3D" id="3.40.630.30">
    <property type="match status" value="1"/>
</dbReference>
<dbReference type="GO" id="GO:0008999">
    <property type="term" value="F:protein-N-terminal-alanine acetyltransferase activity"/>
    <property type="evidence" value="ECO:0007669"/>
    <property type="project" value="TreeGrafter"/>
</dbReference>
<evidence type="ECO:0000256" key="1">
    <source>
        <dbReference type="SAM" id="MobiDB-lite"/>
    </source>
</evidence>
<dbReference type="PROSITE" id="PS51186">
    <property type="entry name" value="GNAT"/>
    <property type="match status" value="1"/>
</dbReference>
<organism evidence="3 4">
    <name type="scientific">Maliponia aquimaris</name>
    <dbReference type="NCBI Taxonomy" id="1673631"/>
    <lineage>
        <taxon>Bacteria</taxon>
        <taxon>Pseudomonadati</taxon>
        <taxon>Pseudomonadota</taxon>
        <taxon>Alphaproteobacteria</taxon>
        <taxon>Rhodobacterales</taxon>
        <taxon>Paracoccaceae</taxon>
        <taxon>Maliponia</taxon>
    </lineage>
</organism>
<dbReference type="EMBL" id="FXYF01000011">
    <property type="protein sequence ID" value="SMX47180.1"/>
    <property type="molecule type" value="Genomic_DNA"/>
</dbReference>
<dbReference type="InterPro" id="IPR016181">
    <property type="entry name" value="Acyl_CoA_acyltransferase"/>
</dbReference>
<dbReference type="CDD" id="cd04301">
    <property type="entry name" value="NAT_SF"/>
    <property type="match status" value="1"/>
</dbReference>
<keyword evidence="4" id="KW-1185">Reference proteome</keyword>
<protein>
    <submittedName>
        <fullName evidence="3">Ribosomal-protein-L7/L12-serine acetyltransferase</fullName>
    </submittedName>
</protein>
<dbReference type="RefSeq" id="WP_094022371.1">
    <property type="nucleotide sequence ID" value="NZ_FXYF01000011.1"/>
</dbReference>
<dbReference type="Pfam" id="PF13302">
    <property type="entry name" value="Acetyltransf_3"/>
    <property type="match status" value="1"/>
</dbReference>
<feature type="domain" description="N-acetyltransferase" evidence="2">
    <location>
        <begin position="34"/>
        <end position="200"/>
    </location>
</feature>
<evidence type="ECO:0000313" key="4">
    <source>
        <dbReference type="Proteomes" id="UP000207598"/>
    </source>
</evidence>
<gene>
    <name evidence="3" type="ORF">MAA8898_03590</name>
</gene>
<dbReference type="GO" id="GO:1990189">
    <property type="term" value="F:protein N-terminal-serine acetyltransferase activity"/>
    <property type="evidence" value="ECO:0007669"/>
    <property type="project" value="TreeGrafter"/>
</dbReference>